<dbReference type="FunFam" id="3.60.130.10:FF:000001">
    <property type="entry name" value="Trimethyllysine dioxygenase, mitochondrial"/>
    <property type="match status" value="1"/>
</dbReference>
<dbReference type="GO" id="GO:0050353">
    <property type="term" value="F:trimethyllysine dioxygenase activity"/>
    <property type="evidence" value="ECO:0007669"/>
    <property type="project" value="UniProtKB-EC"/>
</dbReference>
<comment type="pathway">
    <text evidence="3">Amine and polyamine biosynthesis; carnitine biosynthesis.</text>
</comment>
<dbReference type="Gene3D" id="3.60.130.10">
    <property type="entry name" value="Clavaminate synthase-like"/>
    <property type="match status" value="1"/>
</dbReference>
<protein>
    <recommendedName>
        <fullName evidence="5">trimethyllysine dioxygenase</fullName>
        <ecNumber evidence="5">1.14.11.8</ecNumber>
    </recommendedName>
    <alternativeName>
        <fullName evidence="12">Epsilon-trimethyllysine 2-oxoglutarate dioxygenase</fullName>
    </alternativeName>
    <alternativeName>
        <fullName evidence="11">TML hydroxylase</fullName>
    </alternativeName>
    <alternativeName>
        <fullName evidence="13">TML-alpha-ketoglutarate dioxygenase</fullName>
    </alternativeName>
</protein>
<dbReference type="PANTHER" id="PTHR10696">
    <property type="entry name" value="GAMMA-BUTYROBETAINE HYDROXYLASE-RELATED"/>
    <property type="match status" value="1"/>
</dbReference>
<dbReference type="InterPro" id="IPR010376">
    <property type="entry name" value="GBBH-like_N"/>
</dbReference>
<evidence type="ECO:0000259" key="16">
    <source>
        <dbReference type="Pfam" id="PF02668"/>
    </source>
</evidence>
<dbReference type="SUPFAM" id="SSF51197">
    <property type="entry name" value="Clavaminate synthase-like"/>
    <property type="match status" value="1"/>
</dbReference>
<evidence type="ECO:0000313" key="18">
    <source>
        <dbReference type="EMBL" id="RPA85360.1"/>
    </source>
</evidence>
<dbReference type="NCBIfam" id="TIGR02410">
    <property type="entry name" value="carnitine_TMLD"/>
    <property type="match status" value="1"/>
</dbReference>
<dbReference type="InterPro" id="IPR012776">
    <property type="entry name" value="Trimethyllysine_dOase"/>
</dbReference>
<organism evidence="18 19">
    <name type="scientific">Ascobolus immersus RN42</name>
    <dbReference type="NCBI Taxonomy" id="1160509"/>
    <lineage>
        <taxon>Eukaryota</taxon>
        <taxon>Fungi</taxon>
        <taxon>Dikarya</taxon>
        <taxon>Ascomycota</taxon>
        <taxon>Pezizomycotina</taxon>
        <taxon>Pezizomycetes</taxon>
        <taxon>Pezizales</taxon>
        <taxon>Ascobolaceae</taxon>
        <taxon>Ascobolus</taxon>
    </lineage>
</organism>
<dbReference type="InterPro" id="IPR050411">
    <property type="entry name" value="AlphaKG_dependent_hydroxylases"/>
</dbReference>
<evidence type="ECO:0000313" key="19">
    <source>
        <dbReference type="Proteomes" id="UP000275078"/>
    </source>
</evidence>
<comment type="cofactor">
    <cofactor evidence="2">
        <name>L-ascorbate</name>
        <dbReference type="ChEBI" id="CHEBI:38290"/>
    </cofactor>
</comment>
<dbReference type="InterPro" id="IPR003819">
    <property type="entry name" value="TauD/TfdA-like"/>
</dbReference>
<dbReference type="EC" id="1.14.11.8" evidence="5"/>
<dbReference type="EMBL" id="ML119654">
    <property type="protein sequence ID" value="RPA85360.1"/>
    <property type="molecule type" value="Genomic_DNA"/>
</dbReference>
<comment type="similarity">
    <text evidence="4">Belongs to the gamma-BBH/TMLD family.</text>
</comment>
<evidence type="ECO:0000256" key="1">
    <source>
        <dbReference type="ARBA" id="ARBA00001954"/>
    </source>
</evidence>
<evidence type="ECO:0000256" key="2">
    <source>
        <dbReference type="ARBA" id="ARBA00001961"/>
    </source>
</evidence>
<dbReference type="Pfam" id="PF06155">
    <property type="entry name" value="GBBH-like_N"/>
    <property type="match status" value="1"/>
</dbReference>
<sequence length="363" mass="42140">MGRDVAANVTERDHCRCDKCRHPQTLQKLVDVVSLPEKLEPTTVEQLEDGVKIKWNDEHESFFTYKWLHLHSYAPRLEKYYSPRFKHWDSSIAENPPVTEYEKIMESDEGVAEWTRKIYIHGFSFISGVPPTPEATERLLNRIAFIRNTHYGGFWEVIPDLSSKDLAYDNIPLRAHTDTTYFSDPCGLQMFHMLSHTGGTGGESLLVDGFRAASILRKEHPEAYKILSKVRVPAHASGNADVSIRPYASMPTFIHHPVNGELLQLRWNPDDRGTMDRWANEDETEEWYAAVRLWEGILRDEKSEYVFQLQPGTPVIFDNWRVLHGRRGFTGVRRFCGGYINRDDFYSRYLLTNYGRERVIEAI</sequence>
<evidence type="ECO:0000256" key="6">
    <source>
        <dbReference type="ARBA" id="ARBA00022723"/>
    </source>
</evidence>
<evidence type="ECO:0000256" key="12">
    <source>
        <dbReference type="ARBA" id="ARBA00031778"/>
    </source>
</evidence>
<comment type="catalytic activity">
    <reaction evidence="15">
        <text>N(6),N(6),N(6)-trimethyl-L-lysine + 2-oxoglutarate + O2 = (3S)-3-hydroxy-N(6),N(6),N(6)-trimethyl-L-lysine + succinate + CO2</text>
        <dbReference type="Rhea" id="RHEA:14181"/>
        <dbReference type="ChEBI" id="CHEBI:15379"/>
        <dbReference type="ChEBI" id="CHEBI:16526"/>
        <dbReference type="ChEBI" id="CHEBI:16810"/>
        <dbReference type="ChEBI" id="CHEBI:30031"/>
        <dbReference type="ChEBI" id="CHEBI:58100"/>
        <dbReference type="ChEBI" id="CHEBI:141499"/>
        <dbReference type="EC" id="1.14.11.8"/>
    </reaction>
</comment>
<dbReference type="STRING" id="1160509.A0A3N4IMK0"/>
<evidence type="ECO:0000259" key="17">
    <source>
        <dbReference type="Pfam" id="PF06155"/>
    </source>
</evidence>
<keyword evidence="9" id="KW-0560">Oxidoreductase</keyword>
<dbReference type="AlphaFoldDB" id="A0A3N4IMK0"/>
<dbReference type="GO" id="GO:0005506">
    <property type="term" value="F:iron ion binding"/>
    <property type="evidence" value="ECO:0007669"/>
    <property type="project" value="InterPro"/>
</dbReference>
<comment type="cofactor">
    <cofactor evidence="1">
        <name>Fe(2+)</name>
        <dbReference type="ChEBI" id="CHEBI:29033"/>
    </cofactor>
</comment>
<name>A0A3N4IMK0_ASCIM</name>
<feature type="domain" description="Gamma-butyrobetaine hydroxylase-like N-terminal" evidence="17">
    <location>
        <begin position="12"/>
        <end position="69"/>
    </location>
</feature>
<evidence type="ECO:0000256" key="10">
    <source>
        <dbReference type="ARBA" id="ARBA00023004"/>
    </source>
</evidence>
<proteinExistence type="inferred from homology"/>
<dbReference type="Proteomes" id="UP000275078">
    <property type="component" value="Unassembled WGS sequence"/>
</dbReference>
<comment type="function">
    <text evidence="14">Converts trimethyllysine (TML) into hydroxytrimethyllysine (HTML).</text>
</comment>
<dbReference type="Gene3D" id="3.30.2020.30">
    <property type="match status" value="1"/>
</dbReference>
<dbReference type="UniPathway" id="UPA00118"/>
<dbReference type="OrthoDB" id="408743at2759"/>
<keyword evidence="6" id="KW-0479">Metal-binding</keyword>
<evidence type="ECO:0000256" key="14">
    <source>
        <dbReference type="ARBA" id="ARBA00046008"/>
    </source>
</evidence>
<evidence type="ECO:0000256" key="4">
    <source>
        <dbReference type="ARBA" id="ARBA00008654"/>
    </source>
</evidence>
<evidence type="ECO:0000256" key="8">
    <source>
        <dbReference type="ARBA" id="ARBA00022964"/>
    </source>
</evidence>
<evidence type="ECO:0000256" key="3">
    <source>
        <dbReference type="ARBA" id="ARBA00005022"/>
    </source>
</evidence>
<keyword evidence="7" id="KW-0124">Carnitine biosynthesis</keyword>
<dbReference type="InterPro" id="IPR042098">
    <property type="entry name" value="TauD-like_sf"/>
</dbReference>
<dbReference type="InterPro" id="IPR038492">
    <property type="entry name" value="GBBH-like_N_sf"/>
</dbReference>
<evidence type="ECO:0000256" key="5">
    <source>
        <dbReference type="ARBA" id="ARBA00012267"/>
    </source>
</evidence>
<feature type="domain" description="TauD/TfdA-like" evidence="16">
    <location>
        <begin position="101"/>
        <end position="337"/>
    </location>
</feature>
<dbReference type="PANTHER" id="PTHR10696:SF51">
    <property type="entry name" value="TRIMETHYLLYSINE DIOXYGENASE, MITOCHONDRIAL"/>
    <property type="match status" value="1"/>
</dbReference>
<keyword evidence="8 18" id="KW-0223">Dioxygenase</keyword>
<dbReference type="GO" id="GO:0005739">
    <property type="term" value="C:mitochondrion"/>
    <property type="evidence" value="ECO:0007669"/>
    <property type="project" value="TreeGrafter"/>
</dbReference>
<accession>A0A3N4IMK0</accession>
<keyword evidence="19" id="KW-1185">Reference proteome</keyword>
<evidence type="ECO:0000256" key="9">
    <source>
        <dbReference type="ARBA" id="ARBA00023002"/>
    </source>
</evidence>
<evidence type="ECO:0000256" key="11">
    <source>
        <dbReference type="ARBA" id="ARBA00030363"/>
    </source>
</evidence>
<reference evidence="18 19" key="1">
    <citation type="journal article" date="2018" name="Nat. Ecol. Evol.">
        <title>Pezizomycetes genomes reveal the molecular basis of ectomycorrhizal truffle lifestyle.</title>
        <authorList>
            <person name="Murat C."/>
            <person name="Payen T."/>
            <person name="Noel B."/>
            <person name="Kuo A."/>
            <person name="Morin E."/>
            <person name="Chen J."/>
            <person name="Kohler A."/>
            <person name="Krizsan K."/>
            <person name="Balestrini R."/>
            <person name="Da Silva C."/>
            <person name="Montanini B."/>
            <person name="Hainaut M."/>
            <person name="Levati E."/>
            <person name="Barry K.W."/>
            <person name="Belfiori B."/>
            <person name="Cichocki N."/>
            <person name="Clum A."/>
            <person name="Dockter R.B."/>
            <person name="Fauchery L."/>
            <person name="Guy J."/>
            <person name="Iotti M."/>
            <person name="Le Tacon F."/>
            <person name="Lindquist E.A."/>
            <person name="Lipzen A."/>
            <person name="Malagnac F."/>
            <person name="Mello A."/>
            <person name="Molinier V."/>
            <person name="Miyauchi S."/>
            <person name="Poulain J."/>
            <person name="Riccioni C."/>
            <person name="Rubini A."/>
            <person name="Sitrit Y."/>
            <person name="Splivallo R."/>
            <person name="Traeger S."/>
            <person name="Wang M."/>
            <person name="Zifcakova L."/>
            <person name="Wipf D."/>
            <person name="Zambonelli A."/>
            <person name="Paolocci F."/>
            <person name="Nowrousian M."/>
            <person name="Ottonello S."/>
            <person name="Baldrian P."/>
            <person name="Spatafora J.W."/>
            <person name="Henrissat B."/>
            <person name="Nagy L.G."/>
            <person name="Aury J.M."/>
            <person name="Wincker P."/>
            <person name="Grigoriev I.V."/>
            <person name="Bonfante P."/>
            <person name="Martin F.M."/>
        </authorList>
    </citation>
    <scope>NUCLEOTIDE SEQUENCE [LARGE SCALE GENOMIC DNA]</scope>
    <source>
        <strain evidence="18 19">RN42</strain>
    </source>
</reference>
<evidence type="ECO:0000256" key="13">
    <source>
        <dbReference type="ARBA" id="ARBA00032283"/>
    </source>
</evidence>
<dbReference type="GO" id="GO:0045329">
    <property type="term" value="P:carnitine biosynthetic process"/>
    <property type="evidence" value="ECO:0007669"/>
    <property type="project" value="UniProtKB-UniPathway"/>
</dbReference>
<keyword evidence="10" id="KW-0408">Iron</keyword>
<evidence type="ECO:0000256" key="15">
    <source>
        <dbReference type="ARBA" id="ARBA00049334"/>
    </source>
</evidence>
<evidence type="ECO:0000256" key="7">
    <source>
        <dbReference type="ARBA" id="ARBA00022873"/>
    </source>
</evidence>
<gene>
    <name evidence="18" type="ORF">BJ508DRAFT_205403</name>
</gene>
<dbReference type="CDD" id="cd00250">
    <property type="entry name" value="CAS_like"/>
    <property type="match status" value="1"/>
</dbReference>
<dbReference type="Pfam" id="PF02668">
    <property type="entry name" value="TauD"/>
    <property type="match status" value="1"/>
</dbReference>